<dbReference type="InterPro" id="IPR009057">
    <property type="entry name" value="Homeodomain-like_sf"/>
</dbReference>
<dbReference type="EMBL" id="DXEV01000217">
    <property type="protein sequence ID" value="HIX57955.1"/>
    <property type="molecule type" value="Genomic_DNA"/>
</dbReference>
<evidence type="ECO:0000313" key="3">
    <source>
        <dbReference type="EMBL" id="HIX57955.1"/>
    </source>
</evidence>
<evidence type="ECO:0000313" key="4">
    <source>
        <dbReference type="Proteomes" id="UP000886829"/>
    </source>
</evidence>
<dbReference type="AlphaFoldDB" id="A0A9D2B1R9"/>
<comment type="caution">
    <text evidence="3">The sequence shown here is derived from an EMBL/GenBank/DDBJ whole genome shotgun (WGS) entry which is preliminary data.</text>
</comment>
<dbReference type="InterPro" id="IPR007889">
    <property type="entry name" value="HTH_Psq"/>
</dbReference>
<dbReference type="InterPro" id="IPR002514">
    <property type="entry name" value="Transposase_8"/>
</dbReference>
<evidence type="ECO:0000256" key="1">
    <source>
        <dbReference type="ARBA" id="ARBA00009964"/>
    </source>
</evidence>
<dbReference type="Proteomes" id="UP000886829">
    <property type="component" value="Unassembled WGS sequence"/>
</dbReference>
<reference evidence="3" key="2">
    <citation type="submission" date="2021-04" db="EMBL/GenBank/DDBJ databases">
        <authorList>
            <person name="Gilroy R."/>
        </authorList>
    </citation>
    <scope>NUCLEOTIDE SEQUENCE</scope>
    <source>
        <strain evidence="3">USASDec5-558</strain>
    </source>
</reference>
<dbReference type="GO" id="GO:0003677">
    <property type="term" value="F:DNA binding"/>
    <property type="evidence" value="ECO:0007669"/>
    <property type="project" value="InterPro"/>
</dbReference>
<protein>
    <recommendedName>
        <fullName evidence="2">HTH psq-type domain-containing protein</fullName>
    </recommendedName>
</protein>
<reference evidence="3" key="1">
    <citation type="journal article" date="2021" name="PeerJ">
        <title>Extensive microbial diversity within the chicken gut microbiome revealed by metagenomics and culture.</title>
        <authorList>
            <person name="Gilroy R."/>
            <person name="Ravi A."/>
            <person name="Getino M."/>
            <person name="Pursley I."/>
            <person name="Horton D.L."/>
            <person name="Alikhan N.F."/>
            <person name="Baker D."/>
            <person name="Gharbi K."/>
            <person name="Hall N."/>
            <person name="Watson M."/>
            <person name="Adriaenssens E.M."/>
            <person name="Foster-Nyarko E."/>
            <person name="Jarju S."/>
            <person name="Secka A."/>
            <person name="Antonio M."/>
            <person name="Oren A."/>
            <person name="Chaudhuri R.R."/>
            <person name="La Ragione R."/>
            <person name="Hildebrand F."/>
            <person name="Pallen M.J."/>
        </authorList>
    </citation>
    <scope>NUCLEOTIDE SEQUENCE</scope>
    <source>
        <strain evidence="3">USASDec5-558</strain>
    </source>
</reference>
<dbReference type="Pfam" id="PF01527">
    <property type="entry name" value="HTH_Tnp_1"/>
    <property type="match status" value="1"/>
</dbReference>
<dbReference type="PROSITE" id="PS50960">
    <property type="entry name" value="HTH_PSQ"/>
    <property type="match status" value="1"/>
</dbReference>
<sequence>MAKKIKTSYAPELKAEVIRLIQDKSLTVAQASKKYGIPTQTLYSWAPKSGIKKLSRKKIKTIRSQKIPICPHLTGVPKSTEIHLVAAAMDEGFDSTSFLELCRKYSVQADDVRQIVDWGNQYGGQGLGFTGALEVSISEMRHKIRELSDTVAEQQAIIFEMGKSKDYQISALAQYADLVLSKKAKVIYRE</sequence>
<dbReference type="SUPFAM" id="SSF46689">
    <property type="entry name" value="Homeodomain-like"/>
    <property type="match status" value="1"/>
</dbReference>
<organism evidence="3 4">
    <name type="scientific">Candidatus Anaerobiospirillum pullistercoris</name>
    <dbReference type="NCBI Taxonomy" id="2838452"/>
    <lineage>
        <taxon>Bacteria</taxon>
        <taxon>Pseudomonadati</taxon>
        <taxon>Pseudomonadota</taxon>
        <taxon>Gammaproteobacteria</taxon>
        <taxon>Aeromonadales</taxon>
        <taxon>Succinivibrionaceae</taxon>
        <taxon>Anaerobiospirillum</taxon>
    </lineage>
</organism>
<accession>A0A9D2B1R9</accession>
<proteinExistence type="inferred from homology"/>
<evidence type="ECO:0000259" key="2">
    <source>
        <dbReference type="PROSITE" id="PS50960"/>
    </source>
</evidence>
<feature type="domain" description="HTH psq-type" evidence="2">
    <location>
        <begin position="1"/>
        <end position="52"/>
    </location>
</feature>
<gene>
    <name evidence="3" type="ORF">H9850_10875</name>
</gene>
<dbReference type="InterPro" id="IPR036388">
    <property type="entry name" value="WH-like_DNA-bd_sf"/>
</dbReference>
<comment type="similarity">
    <text evidence="1">Belongs to the transposase 8 family.</text>
</comment>
<dbReference type="Gene3D" id="1.10.10.10">
    <property type="entry name" value="Winged helix-like DNA-binding domain superfamily/Winged helix DNA-binding domain"/>
    <property type="match status" value="1"/>
</dbReference>
<name>A0A9D2B1R9_9GAMM</name>